<dbReference type="SUPFAM" id="SSF52206">
    <property type="entry name" value="Hypothetical protein MTH538"/>
    <property type="match status" value="1"/>
</dbReference>
<comment type="caution">
    <text evidence="2">The sequence shown here is derived from an EMBL/GenBank/DDBJ whole genome shotgun (WGS) entry which is preliminary data.</text>
</comment>
<keyword evidence="3" id="KW-1185">Reference proteome</keyword>
<dbReference type="Proteomes" id="UP000323221">
    <property type="component" value="Unassembled WGS sequence"/>
</dbReference>
<dbReference type="EMBL" id="VOIR01000016">
    <property type="protein sequence ID" value="KAA6431347.1"/>
    <property type="molecule type" value="Genomic_DNA"/>
</dbReference>
<proteinExistence type="predicted"/>
<evidence type="ECO:0000259" key="1">
    <source>
        <dbReference type="Pfam" id="PF08937"/>
    </source>
</evidence>
<protein>
    <submittedName>
        <fullName evidence="2">TIR domain-containing protein</fullName>
    </submittedName>
</protein>
<dbReference type="AlphaFoldDB" id="A0A5M8Q671"/>
<evidence type="ECO:0000313" key="2">
    <source>
        <dbReference type="EMBL" id="KAA6431347.1"/>
    </source>
</evidence>
<dbReference type="InterPro" id="IPR036490">
    <property type="entry name" value="ThsB_TIR-like_sf"/>
</dbReference>
<gene>
    <name evidence="2" type="ORF">FQ330_11340</name>
</gene>
<evidence type="ECO:0000313" key="3">
    <source>
        <dbReference type="Proteomes" id="UP000323221"/>
    </source>
</evidence>
<dbReference type="Gene3D" id="3.40.50.9200">
    <property type="entry name" value="Hypothetical protein MTH538"/>
    <property type="match status" value="1"/>
</dbReference>
<accession>A0A5M8Q671</accession>
<dbReference type="Pfam" id="PF08937">
    <property type="entry name" value="ThsB_TIR"/>
    <property type="match status" value="1"/>
</dbReference>
<reference evidence="2 3" key="1">
    <citation type="submission" date="2019-08" db="EMBL/GenBank/DDBJ databases">
        <title>Agrococcus lahaulensis sp. nov., isolated from a cold desert of the Indian Himalayas.</title>
        <authorList>
            <person name="Qu J.H."/>
        </authorList>
    </citation>
    <scope>NUCLEOTIDE SEQUENCE [LARGE SCALE GENOMIC DNA]</scope>
    <source>
        <strain evidence="2 3">NS18</strain>
    </source>
</reference>
<organism evidence="2 3">
    <name type="scientific">Agrococcus sediminis</name>
    <dbReference type="NCBI Taxonomy" id="2599924"/>
    <lineage>
        <taxon>Bacteria</taxon>
        <taxon>Bacillati</taxon>
        <taxon>Actinomycetota</taxon>
        <taxon>Actinomycetes</taxon>
        <taxon>Micrococcales</taxon>
        <taxon>Microbacteriaceae</taxon>
        <taxon>Agrococcus</taxon>
    </lineage>
</organism>
<sequence length="188" mass="21218">MAMPRVRICHQERRTAEEVSVVQADGNARSRRGGRMTRRVFISYQHADQMKARGLNLMTYNKHVNVDFTGRHLLDPVKSQDADYISRKIKERIKGSSATIVLIGKETSQSEWVEKEIQWSKEQGKGIIGIRIDPDAPVPEGLTEYGAEILDWNTPADVNQFDDAIERAIAATSRGRSMPTNTMSTCTR</sequence>
<dbReference type="OrthoDB" id="9811746at2"/>
<name>A0A5M8Q671_9MICO</name>
<dbReference type="InterPro" id="IPR015032">
    <property type="entry name" value="ThsB__TIR-like_domain"/>
</dbReference>
<feature type="domain" description="Thoeris protein ThsB TIR-like" evidence="1">
    <location>
        <begin position="41"/>
        <end position="134"/>
    </location>
</feature>